<evidence type="ECO:0000256" key="1">
    <source>
        <dbReference type="ARBA" id="ARBA00000085"/>
    </source>
</evidence>
<dbReference type="STRING" id="1850517.A8708_23805"/>
<dbReference type="PANTHER" id="PTHR34220:SF7">
    <property type="entry name" value="SENSOR HISTIDINE KINASE YPDA"/>
    <property type="match status" value="1"/>
</dbReference>
<reference evidence="15 16" key="1">
    <citation type="submission" date="2016-05" db="EMBL/GenBank/DDBJ databases">
        <title>Paenibacillus sp. 1ZS3-15 nov., isolated from the rhizosphere soil.</title>
        <authorList>
            <person name="Zhang X.X."/>
            <person name="Zhang J."/>
        </authorList>
    </citation>
    <scope>NUCLEOTIDE SEQUENCE [LARGE SCALE GENOMIC DNA]</scope>
    <source>
        <strain evidence="15 16">1ZS3-15</strain>
    </source>
</reference>
<dbReference type="InterPro" id="IPR050640">
    <property type="entry name" value="Bact_2-comp_sensor_kinase"/>
</dbReference>
<evidence type="ECO:0000256" key="12">
    <source>
        <dbReference type="SAM" id="Phobius"/>
    </source>
</evidence>
<dbReference type="InterPro" id="IPR005467">
    <property type="entry name" value="His_kinase_dom"/>
</dbReference>
<keyword evidence="8" id="KW-0418">Kinase</keyword>
<evidence type="ECO:0000256" key="6">
    <source>
        <dbReference type="ARBA" id="ARBA00022679"/>
    </source>
</evidence>
<feature type="transmembrane region" description="Helical" evidence="12">
    <location>
        <begin position="275"/>
        <end position="296"/>
    </location>
</feature>
<dbReference type="Gene3D" id="6.10.340.10">
    <property type="match status" value="1"/>
</dbReference>
<organism evidence="15 16">
    <name type="scientific">Paenibacillus oryzisoli</name>
    <dbReference type="NCBI Taxonomy" id="1850517"/>
    <lineage>
        <taxon>Bacteria</taxon>
        <taxon>Bacillati</taxon>
        <taxon>Bacillota</taxon>
        <taxon>Bacilli</taxon>
        <taxon>Bacillales</taxon>
        <taxon>Paenibacillaceae</taxon>
        <taxon>Paenibacillus</taxon>
    </lineage>
</organism>
<dbReference type="GO" id="GO:0000155">
    <property type="term" value="F:phosphorelay sensor kinase activity"/>
    <property type="evidence" value="ECO:0007669"/>
    <property type="project" value="InterPro"/>
</dbReference>
<dbReference type="AlphaFoldDB" id="A0A198A0V0"/>
<dbReference type="OrthoDB" id="9776552at2"/>
<gene>
    <name evidence="15" type="ORF">A8708_23805</name>
</gene>
<evidence type="ECO:0000313" key="15">
    <source>
        <dbReference type="EMBL" id="OAS14727.1"/>
    </source>
</evidence>
<evidence type="ECO:0000256" key="4">
    <source>
        <dbReference type="ARBA" id="ARBA00022475"/>
    </source>
</evidence>
<evidence type="ECO:0000256" key="10">
    <source>
        <dbReference type="ARBA" id="ARBA00023012"/>
    </source>
</evidence>
<feature type="domain" description="Histidine kinase" evidence="13">
    <location>
        <begin position="347"/>
        <end position="573"/>
    </location>
</feature>
<dbReference type="SUPFAM" id="SSF55874">
    <property type="entry name" value="ATPase domain of HSP90 chaperone/DNA topoisomerase II/histidine kinase"/>
    <property type="match status" value="1"/>
</dbReference>
<dbReference type="PROSITE" id="PS50885">
    <property type="entry name" value="HAMP"/>
    <property type="match status" value="1"/>
</dbReference>
<dbReference type="RefSeq" id="WP_068669274.1">
    <property type="nucleotide sequence ID" value="NZ_LYPB01000088.1"/>
</dbReference>
<evidence type="ECO:0000256" key="9">
    <source>
        <dbReference type="ARBA" id="ARBA00022840"/>
    </source>
</evidence>
<keyword evidence="6" id="KW-0808">Transferase</keyword>
<dbReference type="GO" id="GO:0005886">
    <property type="term" value="C:plasma membrane"/>
    <property type="evidence" value="ECO:0007669"/>
    <property type="project" value="UniProtKB-SubCell"/>
</dbReference>
<evidence type="ECO:0000256" key="7">
    <source>
        <dbReference type="ARBA" id="ARBA00022741"/>
    </source>
</evidence>
<evidence type="ECO:0000256" key="3">
    <source>
        <dbReference type="ARBA" id="ARBA00012438"/>
    </source>
</evidence>
<dbReference type="Pfam" id="PF00672">
    <property type="entry name" value="HAMP"/>
    <property type="match status" value="1"/>
</dbReference>
<dbReference type="Pfam" id="PF06580">
    <property type="entry name" value="His_kinase"/>
    <property type="match status" value="1"/>
</dbReference>
<evidence type="ECO:0000259" key="14">
    <source>
        <dbReference type="PROSITE" id="PS50885"/>
    </source>
</evidence>
<sequence>MKRRKGSISLQLKLTLTFLLILIPLVSVSMFANNYSQGIMNVQISDRTKGALLTSLAYMEQIANNMDQQTLLISSNSSIVSIFRDIEDPLAPHNLYDIHMVQQQLGSLTNINGAIQEAYIVHGASGNGVSTELGAMRWPKVKEEAWFRQVVNGIGTLVIYIPHSNPSVEQNLYLKDSNIYYIRLLDVLRDTPEPNILIFAVNKSSLQTIIQHLQTTERMNISLFYNNRLILETNAAAKQGDTSDMFTMKETSGAWSIQLEQPKSEIFKLSHRLQLFTYLIILISILLAVWTAWLIYNQILKPLRQLSGAFKFIGKGDLNYQIRHDRRDEFGLVMNGFNQMAESQRVMIEEDYEKELRLAKSEFSLLQSQINPHFLYNTLDSIYSVAVKYQMKEISEMVLNLAKFFRVSLGKGQNHFTLEETMQHLLYYIRVQQMRTAHFSVEIDLEEGTKAIPVLKLLLQPIVENAIIHGLEKCPFEGELRIRSRVQGHLLFIEVEDTGLGMPDDLLKQLQLELSILTSKLYRVPQESPSSQFFGMKNVKSRMKLYYGEEADVGIESEEGLGTKVTLIMPIRVGEEDHEAARR</sequence>
<evidence type="ECO:0000256" key="11">
    <source>
        <dbReference type="ARBA" id="ARBA00023136"/>
    </source>
</evidence>
<dbReference type="GO" id="GO:0005524">
    <property type="term" value="F:ATP binding"/>
    <property type="evidence" value="ECO:0007669"/>
    <property type="project" value="UniProtKB-KW"/>
</dbReference>
<evidence type="ECO:0000259" key="13">
    <source>
        <dbReference type="PROSITE" id="PS50109"/>
    </source>
</evidence>
<comment type="caution">
    <text evidence="15">The sequence shown here is derived from an EMBL/GenBank/DDBJ whole genome shotgun (WGS) entry which is preliminary data.</text>
</comment>
<keyword evidence="12" id="KW-0812">Transmembrane</keyword>
<dbReference type="InterPro" id="IPR036890">
    <property type="entry name" value="HATPase_C_sf"/>
</dbReference>
<dbReference type="EC" id="2.7.13.3" evidence="3"/>
<evidence type="ECO:0000256" key="2">
    <source>
        <dbReference type="ARBA" id="ARBA00004651"/>
    </source>
</evidence>
<keyword evidence="7" id="KW-0547">Nucleotide-binding</keyword>
<keyword evidence="4" id="KW-1003">Cell membrane</keyword>
<protein>
    <recommendedName>
        <fullName evidence="3">histidine kinase</fullName>
        <ecNumber evidence="3">2.7.13.3</ecNumber>
    </recommendedName>
</protein>
<keyword evidence="11 12" id="KW-0472">Membrane</keyword>
<dbReference type="InterPro" id="IPR003660">
    <property type="entry name" value="HAMP_dom"/>
</dbReference>
<dbReference type="PANTHER" id="PTHR34220">
    <property type="entry name" value="SENSOR HISTIDINE KINASE YPDA"/>
    <property type="match status" value="1"/>
</dbReference>
<evidence type="ECO:0000256" key="8">
    <source>
        <dbReference type="ARBA" id="ARBA00022777"/>
    </source>
</evidence>
<dbReference type="Proteomes" id="UP000078454">
    <property type="component" value="Unassembled WGS sequence"/>
</dbReference>
<dbReference type="Gene3D" id="3.30.565.10">
    <property type="entry name" value="Histidine kinase-like ATPase, C-terminal domain"/>
    <property type="match status" value="1"/>
</dbReference>
<dbReference type="SMART" id="SM00304">
    <property type="entry name" value="HAMP"/>
    <property type="match status" value="1"/>
</dbReference>
<proteinExistence type="predicted"/>
<keyword evidence="12" id="KW-1133">Transmembrane helix</keyword>
<keyword evidence="16" id="KW-1185">Reference proteome</keyword>
<comment type="catalytic activity">
    <reaction evidence="1">
        <text>ATP + protein L-histidine = ADP + protein N-phospho-L-histidine.</text>
        <dbReference type="EC" id="2.7.13.3"/>
    </reaction>
</comment>
<keyword evidence="9" id="KW-0067">ATP-binding</keyword>
<name>A0A198A0V0_9BACL</name>
<dbReference type="CDD" id="cd06225">
    <property type="entry name" value="HAMP"/>
    <property type="match status" value="1"/>
</dbReference>
<dbReference type="InterPro" id="IPR003594">
    <property type="entry name" value="HATPase_dom"/>
</dbReference>
<keyword evidence="10" id="KW-0902">Two-component regulatory system</keyword>
<dbReference type="InterPro" id="IPR010559">
    <property type="entry name" value="Sig_transdc_His_kin_internal"/>
</dbReference>
<comment type="subcellular location">
    <subcellularLocation>
        <location evidence="2">Cell membrane</location>
        <topology evidence="2">Multi-pass membrane protein</topology>
    </subcellularLocation>
</comment>
<evidence type="ECO:0000313" key="16">
    <source>
        <dbReference type="Proteomes" id="UP000078454"/>
    </source>
</evidence>
<keyword evidence="5" id="KW-0597">Phosphoprotein</keyword>
<dbReference type="Pfam" id="PF02518">
    <property type="entry name" value="HATPase_c"/>
    <property type="match status" value="1"/>
</dbReference>
<feature type="domain" description="HAMP" evidence="14">
    <location>
        <begin position="297"/>
        <end position="349"/>
    </location>
</feature>
<dbReference type="PROSITE" id="PS50109">
    <property type="entry name" value="HIS_KIN"/>
    <property type="match status" value="1"/>
</dbReference>
<accession>A0A198A0V0</accession>
<dbReference type="EMBL" id="LYPB01000088">
    <property type="protein sequence ID" value="OAS14727.1"/>
    <property type="molecule type" value="Genomic_DNA"/>
</dbReference>
<evidence type="ECO:0000256" key="5">
    <source>
        <dbReference type="ARBA" id="ARBA00022553"/>
    </source>
</evidence>
<dbReference type="SUPFAM" id="SSF158472">
    <property type="entry name" value="HAMP domain-like"/>
    <property type="match status" value="1"/>
</dbReference>